<keyword evidence="2" id="KW-1185">Reference proteome</keyword>
<name>A0AAW1DDD1_9HEMI</name>
<gene>
    <name evidence="1" type="ORF">O3M35_006359</name>
</gene>
<organism evidence="1 2">
    <name type="scientific">Rhynocoris fuscipes</name>
    <dbReference type="NCBI Taxonomy" id="488301"/>
    <lineage>
        <taxon>Eukaryota</taxon>
        <taxon>Metazoa</taxon>
        <taxon>Ecdysozoa</taxon>
        <taxon>Arthropoda</taxon>
        <taxon>Hexapoda</taxon>
        <taxon>Insecta</taxon>
        <taxon>Pterygota</taxon>
        <taxon>Neoptera</taxon>
        <taxon>Paraneoptera</taxon>
        <taxon>Hemiptera</taxon>
        <taxon>Heteroptera</taxon>
        <taxon>Panheteroptera</taxon>
        <taxon>Cimicomorpha</taxon>
        <taxon>Reduviidae</taxon>
        <taxon>Harpactorinae</taxon>
        <taxon>Harpactorini</taxon>
        <taxon>Rhynocoris</taxon>
    </lineage>
</organism>
<accession>A0AAW1DDD1</accession>
<proteinExistence type="predicted"/>
<evidence type="ECO:0008006" key="3">
    <source>
        <dbReference type="Google" id="ProtNLM"/>
    </source>
</evidence>
<protein>
    <recommendedName>
        <fullName evidence="3">COMM domain-containing protein 4</fullName>
    </recommendedName>
</protein>
<evidence type="ECO:0000313" key="2">
    <source>
        <dbReference type="Proteomes" id="UP001461498"/>
    </source>
</evidence>
<dbReference type="EMBL" id="JAPXFL010000003">
    <property type="protein sequence ID" value="KAK9508918.1"/>
    <property type="molecule type" value="Genomic_DNA"/>
</dbReference>
<dbReference type="AlphaFoldDB" id="A0AAW1DDD1"/>
<dbReference type="Pfam" id="PF21672">
    <property type="entry name" value="COMM_HN"/>
    <property type="match status" value="1"/>
</dbReference>
<dbReference type="InterPro" id="IPR047155">
    <property type="entry name" value="COMMD4/6/7/8"/>
</dbReference>
<dbReference type="PANTHER" id="PTHR16231">
    <property type="entry name" value="COMM DOMAIN-CONTAINING PROTEIN 4-8 FAMILY MEMBER"/>
    <property type="match status" value="1"/>
</dbReference>
<dbReference type="Proteomes" id="UP001461498">
    <property type="component" value="Unassembled WGS sequence"/>
</dbReference>
<dbReference type="PANTHER" id="PTHR16231:SF4">
    <property type="entry name" value="COMM DOMAIN-CONTAINING PROTEIN 4"/>
    <property type="match status" value="1"/>
</dbReference>
<comment type="caution">
    <text evidence="1">The sequence shown here is derived from an EMBL/GenBank/DDBJ whole genome shotgun (WGS) entry which is preliminary data.</text>
</comment>
<reference evidence="1 2" key="1">
    <citation type="submission" date="2022-12" db="EMBL/GenBank/DDBJ databases">
        <title>Chromosome-level genome assembly of true bugs.</title>
        <authorList>
            <person name="Ma L."/>
            <person name="Li H."/>
        </authorList>
    </citation>
    <scope>NUCLEOTIDE SEQUENCE [LARGE SCALE GENOMIC DNA]</scope>
    <source>
        <strain evidence="1">Lab_2022b</strain>
    </source>
</reference>
<sequence>MKFRFCGGGDCPDWLLMQINTLSALSVEHFQELCEAVAQSILGTDLDYARMREIAKEASLDISEMKACLSGLNYTLKSGTRYGVAADELGAELQQLGLKSRHAARLTAVYSERRDALTAAAAGNLLRLAQPIKMNVSSTNTGVSMDFEVKDYSDQIKQTKFNMTKEQALLLLADLKTVQGKMKILTPE</sequence>
<evidence type="ECO:0000313" key="1">
    <source>
        <dbReference type="EMBL" id="KAK9508918.1"/>
    </source>
</evidence>